<dbReference type="InterPro" id="IPR027383">
    <property type="entry name" value="Znf_put"/>
</dbReference>
<organism evidence="2 3">
    <name type="scientific">Aquimarina algicola</name>
    <dbReference type="NCBI Taxonomy" id="2589995"/>
    <lineage>
        <taxon>Bacteria</taxon>
        <taxon>Pseudomonadati</taxon>
        <taxon>Bacteroidota</taxon>
        <taxon>Flavobacteriia</taxon>
        <taxon>Flavobacteriales</taxon>
        <taxon>Flavobacteriaceae</taxon>
        <taxon>Aquimarina</taxon>
    </lineage>
</organism>
<dbReference type="InterPro" id="IPR011989">
    <property type="entry name" value="ARM-like"/>
</dbReference>
<comment type="caution">
    <text evidence="2">The sequence shown here is derived from an EMBL/GenBank/DDBJ whole genome shotgun (WGS) entry which is preliminary data.</text>
</comment>
<gene>
    <name evidence="2" type="ORF">FHK87_08660</name>
</gene>
<proteinExistence type="predicted"/>
<dbReference type="SUPFAM" id="SSF48371">
    <property type="entry name" value="ARM repeat"/>
    <property type="match status" value="1"/>
</dbReference>
<dbReference type="InterPro" id="IPR016024">
    <property type="entry name" value="ARM-type_fold"/>
</dbReference>
<dbReference type="OrthoDB" id="662215at2"/>
<feature type="domain" description="Putative zinc-finger" evidence="1">
    <location>
        <begin position="5"/>
        <end position="38"/>
    </location>
</feature>
<evidence type="ECO:0000313" key="3">
    <source>
        <dbReference type="Proteomes" id="UP000315540"/>
    </source>
</evidence>
<dbReference type="InterPro" id="IPR041916">
    <property type="entry name" value="Anti_sigma_zinc_sf"/>
</dbReference>
<reference evidence="2 3" key="1">
    <citation type="submission" date="2019-06" db="EMBL/GenBank/DDBJ databases">
        <authorList>
            <person name="Meng X."/>
        </authorList>
    </citation>
    <scope>NUCLEOTIDE SEQUENCE [LARGE SCALE GENOMIC DNA]</scope>
    <source>
        <strain evidence="2 3">M625</strain>
    </source>
</reference>
<protein>
    <recommendedName>
        <fullName evidence="1">Putative zinc-finger domain-containing protein</fullName>
    </recommendedName>
</protein>
<dbReference type="Gene3D" id="1.10.10.1320">
    <property type="entry name" value="Anti-sigma factor, zinc-finger domain"/>
    <property type="match status" value="1"/>
</dbReference>
<dbReference type="AlphaFoldDB" id="A0A504JHA0"/>
<name>A0A504JHA0_9FLAO</name>
<dbReference type="Pfam" id="PF13490">
    <property type="entry name" value="zf-HC2"/>
    <property type="match status" value="1"/>
</dbReference>
<accession>A0A504JHA0</accession>
<dbReference type="Pfam" id="PF13646">
    <property type="entry name" value="HEAT_2"/>
    <property type="match status" value="1"/>
</dbReference>
<dbReference type="EMBL" id="VFWZ01000002">
    <property type="protein sequence ID" value="TPN88092.1"/>
    <property type="molecule type" value="Genomic_DNA"/>
</dbReference>
<evidence type="ECO:0000313" key="2">
    <source>
        <dbReference type="EMBL" id="TPN88092.1"/>
    </source>
</evidence>
<sequence length="265" mass="30384">MTMKCSHIQDQLIDYIDKNLDESTFLEIKRHLESCDQCTHALQELQTVFEAINNEPTEVPDNSLREGFEKMLEEEKQKINTPKTISLHQNRKNYWKKPLQIAAAIALLVSGYFLGKNQNTEAFTQEIAVLEDEKLKMKETMTISLIQNESASKRLQAVSYAEEFTKPGNEILNALINKMHYDDHINVRLAAAEALVKFADKEIVRKAFINALNTEQDPSLQIELIQILVSIQEKRAIPSMEKLLQEEEVPDYVKDQVKIGLPSLI</sequence>
<keyword evidence="3" id="KW-1185">Reference proteome</keyword>
<evidence type="ECO:0000259" key="1">
    <source>
        <dbReference type="Pfam" id="PF13490"/>
    </source>
</evidence>
<dbReference type="Gene3D" id="1.25.10.10">
    <property type="entry name" value="Leucine-rich Repeat Variant"/>
    <property type="match status" value="1"/>
</dbReference>
<dbReference type="Proteomes" id="UP000315540">
    <property type="component" value="Unassembled WGS sequence"/>
</dbReference>